<dbReference type="EMBL" id="CM022228">
    <property type="protein sequence ID" value="KAF7088353.1"/>
    <property type="molecule type" value="Genomic_DNA"/>
</dbReference>
<comment type="caution">
    <text evidence="1">The sequence shown here is derived from an EMBL/GenBank/DDBJ whole genome shotgun (WGS) entry which is preliminary data.</text>
</comment>
<name>A0A9R1LGG6_WHEAT</name>
<reference evidence="1" key="1">
    <citation type="journal article" date="2017" name="Gigascience">
        <title>The first near-complete assembly of the hexaploid bread wheat genome, Triticum aestivum.</title>
        <authorList>
            <person name="Zimin A.V."/>
            <person name="Puiu D."/>
            <person name="Hall R."/>
            <person name="Kingan S."/>
            <person name="Clavijo B.J."/>
            <person name="Salzberg S.L."/>
        </authorList>
    </citation>
    <scope>NUCLEOTIDE SEQUENCE</scope>
    <source>
        <tissue evidence="1">Leaf</tissue>
    </source>
</reference>
<dbReference type="Proteomes" id="UP000815260">
    <property type="component" value="Chromosome 6D"/>
</dbReference>
<reference evidence="1" key="2">
    <citation type="submission" date="2020-03" db="EMBL/GenBank/DDBJ databases">
        <title>The second near-complete assembly of the hexaploid bread wheat (Triticum aestivum) genome.</title>
        <authorList>
            <person name="Zimin A.V."/>
            <person name="Puiu D."/>
            <person name="Shumante A."/>
            <person name="Alonge M."/>
            <person name="Salzberg S.L."/>
        </authorList>
    </citation>
    <scope>NUCLEOTIDE SEQUENCE</scope>
    <source>
        <tissue evidence="1">Leaf</tissue>
    </source>
</reference>
<gene>
    <name evidence="1" type="ORF">CFC21_091474</name>
</gene>
<proteinExistence type="predicted"/>
<organism evidence="1">
    <name type="scientific">Triticum aestivum</name>
    <name type="common">Wheat</name>
    <dbReference type="NCBI Taxonomy" id="4565"/>
    <lineage>
        <taxon>Eukaryota</taxon>
        <taxon>Viridiplantae</taxon>
        <taxon>Streptophyta</taxon>
        <taxon>Embryophyta</taxon>
        <taxon>Tracheophyta</taxon>
        <taxon>Spermatophyta</taxon>
        <taxon>Magnoliopsida</taxon>
        <taxon>Liliopsida</taxon>
        <taxon>Poales</taxon>
        <taxon>Poaceae</taxon>
        <taxon>BOP clade</taxon>
        <taxon>Pooideae</taxon>
        <taxon>Triticodae</taxon>
        <taxon>Triticeae</taxon>
        <taxon>Triticinae</taxon>
        <taxon>Triticum</taxon>
    </lineage>
</organism>
<feature type="non-terminal residue" evidence="1">
    <location>
        <position position="10"/>
    </location>
</feature>
<feature type="non-terminal residue" evidence="1">
    <location>
        <position position="1"/>
    </location>
</feature>
<sequence length="10" mass="1039">LHLSADAPES</sequence>
<evidence type="ECO:0000313" key="1">
    <source>
        <dbReference type="EMBL" id="KAF7088353.1"/>
    </source>
</evidence>
<accession>A0A9R1LGG6</accession>
<protein>
    <submittedName>
        <fullName evidence="1">Uncharacterized protein</fullName>
    </submittedName>
</protein>